<comment type="function">
    <text evidence="8">Catalyzes the attachment of glutamate to tRNA(Glu) in a two-step reaction: glutamate is first activated by ATP to form Glu-AMP and then transferred to the acceptor end of tRNA(Glu).</text>
</comment>
<evidence type="ECO:0000256" key="6">
    <source>
        <dbReference type="ARBA" id="ARBA00022917"/>
    </source>
</evidence>
<dbReference type="Pfam" id="PF19269">
    <property type="entry name" value="Anticodon_2"/>
    <property type="match status" value="1"/>
</dbReference>
<evidence type="ECO:0000256" key="8">
    <source>
        <dbReference type="HAMAP-Rule" id="MF_00022"/>
    </source>
</evidence>
<keyword evidence="8" id="KW-0479">Metal-binding</keyword>
<feature type="binding site" evidence="8">
    <location>
        <position position="101"/>
    </location>
    <ligand>
        <name>Zn(2+)</name>
        <dbReference type="ChEBI" id="CHEBI:29105"/>
    </ligand>
</feature>
<dbReference type="PANTHER" id="PTHR43311">
    <property type="entry name" value="GLUTAMATE--TRNA LIGASE"/>
    <property type="match status" value="1"/>
</dbReference>
<name>A0A660LAP0_9ACTN</name>
<accession>A0A660LAP0</accession>
<dbReference type="OrthoDB" id="9807503at2"/>
<feature type="domain" description="Glutamyl/glutaminyl-tRNA synthetase class Ib catalytic" evidence="9">
    <location>
        <begin position="5"/>
        <end position="301"/>
    </location>
</feature>
<evidence type="ECO:0000256" key="2">
    <source>
        <dbReference type="ARBA" id="ARBA00022490"/>
    </source>
</evidence>
<evidence type="ECO:0000256" key="5">
    <source>
        <dbReference type="ARBA" id="ARBA00022840"/>
    </source>
</evidence>
<keyword evidence="12" id="KW-1185">Reference proteome</keyword>
<dbReference type="GO" id="GO:0004818">
    <property type="term" value="F:glutamate-tRNA ligase activity"/>
    <property type="evidence" value="ECO:0007669"/>
    <property type="project" value="UniProtKB-UniRule"/>
</dbReference>
<dbReference type="PRINTS" id="PR00987">
    <property type="entry name" value="TRNASYNTHGLU"/>
</dbReference>
<evidence type="ECO:0000259" key="10">
    <source>
        <dbReference type="Pfam" id="PF19269"/>
    </source>
</evidence>
<comment type="subunit">
    <text evidence="8">Monomer.</text>
</comment>
<reference evidence="11 12" key="1">
    <citation type="submission" date="2018-10" db="EMBL/GenBank/DDBJ databases">
        <title>Genomic Encyclopedia of Archaeal and Bacterial Type Strains, Phase II (KMG-II): from individual species to whole genera.</title>
        <authorList>
            <person name="Goeker M."/>
        </authorList>
    </citation>
    <scope>NUCLEOTIDE SEQUENCE [LARGE SCALE GENOMIC DNA]</scope>
    <source>
        <strain evidence="11 12">DSM 14954</strain>
    </source>
</reference>
<proteinExistence type="inferred from homology"/>
<evidence type="ECO:0000256" key="4">
    <source>
        <dbReference type="ARBA" id="ARBA00022741"/>
    </source>
</evidence>
<dbReference type="GO" id="GO:0005829">
    <property type="term" value="C:cytosol"/>
    <property type="evidence" value="ECO:0007669"/>
    <property type="project" value="TreeGrafter"/>
</dbReference>
<dbReference type="RefSeq" id="WP_121249852.1">
    <property type="nucleotide sequence ID" value="NZ_RBIL01000001.1"/>
</dbReference>
<feature type="binding site" evidence="8">
    <location>
        <position position="99"/>
    </location>
    <ligand>
        <name>Zn(2+)</name>
        <dbReference type="ChEBI" id="CHEBI:29105"/>
    </ligand>
</feature>
<feature type="short sequence motif" description="'KMSKS' region" evidence="8">
    <location>
        <begin position="234"/>
        <end position="238"/>
    </location>
</feature>
<keyword evidence="7 8" id="KW-0030">Aminoacyl-tRNA synthetase</keyword>
<dbReference type="GO" id="GO:0005524">
    <property type="term" value="F:ATP binding"/>
    <property type="evidence" value="ECO:0007669"/>
    <property type="project" value="UniProtKB-UniRule"/>
</dbReference>
<evidence type="ECO:0000313" key="12">
    <source>
        <dbReference type="Proteomes" id="UP000278962"/>
    </source>
</evidence>
<dbReference type="InterPro" id="IPR000924">
    <property type="entry name" value="Glu/Gln-tRNA-synth"/>
</dbReference>
<organism evidence="11 12">
    <name type="scientific">Solirubrobacter pauli</name>
    <dbReference type="NCBI Taxonomy" id="166793"/>
    <lineage>
        <taxon>Bacteria</taxon>
        <taxon>Bacillati</taxon>
        <taxon>Actinomycetota</taxon>
        <taxon>Thermoleophilia</taxon>
        <taxon>Solirubrobacterales</taxon>
        <taxon>Solirubrobacteraceae</taxon>
        <taxon>Solirubrobacter</taxon>
    </lineage>
</organism>
<feature type="short sequence motif" description="'HIGH' region" evidence="8">
    <location>
        <begin position="10"/>
        <end position="20"/>
    </location>
</feature>
<evidence type="ECO:0000256" key="7">
    <source>
        <dbReference type="ARBA" id="ARBA00023146"/>
    </source>
</evidence>
<dbReference type="Proteomes" id="UP000278962">
    <property type="component" value="Unassembled WGS sequence"/>
</dbReference>
<comment type="catalytic activity">
    <reaction evidence="8">
        <text>tRNA(Glu) + L-glutamate + ATP = L-glutamyl-tRNA(Glu) + AMP + diphosphate</text>
        <dbReference type="Rhea" id="RHEA:23540"/>
        <dbReference type="Rhea" id="RHEA-COMP:9663"/>
        <dbReference type="Rhea" id="RHEA-COMP:9680"/>
        <dbReference type="ChEBI" id="CHEBI:29985"/>
        <dbReference type="ChEBI" id="CHEBI:30616"/>
        <dbReference type="ChEBI" id="CHEBI:33019"/>
        <dbReference type="ChEBI" id="CHEBI:78442"/>
        <dbReference type="ChEBI" id="CHEBI:78520"/>
        <dbReference type="ChEBI" id="CHEBI:456215"/>
        <dbReference type="EC" id="6.1.1.17"/>
    </reaction>
</comment>
<comment type="caution">
    <text evidence="11">The sequence shown here is derived from an EMBL/GenBank/DDBJ whole genome shotgun (WGS) entry which is preliminary data.</text>
</comment>
<dbReference type="InterPro" id="IPR049940">
    <property type="entry name" value="GluQ/Sye"/>
</dbReference>
<dbReference type="SUPFAM" id="SSF52374">
    <property type="entry name" value="Nucleotidylyl transferase"/>
    <property type="match status" value="1"/>
</dbReference>
<dbReference type="EMBL" id="RBIL01000001">
    <property type="protein sequence ID" value="RKQ92127.1"/>
    <property type="molecule type" value="Genomic_DNA"/>
</dbReference>
<dbReference type="NCBIfam" id="TIGR00464">
    <property type="entry name" value="gltX_bact"/>
    <property type="match status" value="1"/>
</dbReference>
<dbReference type="Pfam" id="PF00749">
    <property type="entry name" value="tRNA-synt_1c"/>
    <property type="match status" value="1"/>
</dbReference>
<feature type="binding site" evidence="8">
    <location>
        <position position="237"/>
    </location>
    <ligand>
        <name>ATP</name>
        <dbReference type="ChEBI" id="CHEBI:30616"/>
    </ligand>
</feature>
<dbReference type="HAMAP" id="MF_00022">
    <property type="entry name" value="Glu_tRNA_synth_type1"/>
    <property type="match status" value="1"/>
</dbReference>
<keyword evidence="8" id="KW-0862">Zinc</keyword>
<feature type="domain" description="Aminoacyl-tRNA synthetase class I anticodon-binding" evidence="10">
    <location>
        <begin position="317"/>
        <end position="462"/>
    </location>
</feature>
<dbReference type="PANTHER" id="PTHR43311:SF2">
    <property type="entry name" value="GLUTAMATE--TRNA LIGASE, MITOCHONDRIAL-RELATED"/>
    <property type="match status" value="1"/>
</dbReference>
<evidence type="ECO:0000313" key="11">
    <source>
        <dbReference type="EMBL" id="RKQ92127.1"/>
    </source>
</evidence>
<evidence type="ECO:0000256" key="3">
    <source>
        <dbReference type="ARBA" id="ARBA00022598"/>
    </source>
</evidence>
<keyword evidence="5 8" id="KW-0067">ATP-binding</keyword>
<keyword evidence="3 8" id="KW-0436">Ligase</keyword>
<dbReference type="InterPro" id="IPR020752">
    <property type="entry name" value="Glu-tRNA-synth_I_codon-bd_sub1"/>
</dbReference>
<dbReference type="InterPro" id="IPR020751">
    <property type="entry name" value="aa-tRNA-synth_I_codon-bd_sub2"/>
</dbReference>
<evidence type="ECO:0000259" key="9">
    <source>
        <dbReference type="Pfam" id="PF00749"/>
    </source>
</evidence>
<dbReference type="InterPro" id="IPR014729">
    <property type="entry name" value="Rossmann-like_a/b/a_fold"/>
</dbReference>
<comment type="subcellular location">
    <subcellularLocation>
        <location evidence="8">Cytoplasm</location>
    </subcellularLocation>
</comment>
<evidence type="ECO:0000256" key="1">
    <source>
        <dbReference type="ARBA" id="ARBA00007894"/>
    </source>
</evidence>
<protein>
    <recommendedName>
        <fullName evidence="8">Glutamate--tRNA ligase</fullName>
        <ecNumber evidence="8">6.1.1.17</ecNumber>
    </recommendedName>
    <alternativeName>
        <fullName evidence="8">Glutamyl-tRNA synthetase</fullName>
        <shortName evidence="8">GluRS</shortName>
    </alternativeName>
</protein>
<dbReference type="GO" id="GO:0000049">
    <property type="term" value="F:tRNA binding"/>
    <property type="evidence" value="ECO:0007669"/>
    <property type="project" value="InterPro"/>
</dbReference>
<dbReference type="GO" id="GO:0008270">
    <property type="term" value="F:zinc ion binding"/>
    <property type="evidence" value="ECO:0007669"/>
    <property type="project" value="UniProtKB-UniRule"/>
</dbReference>
<gene>
    <name evidence="8" type="primary">gltX</name>
    <name evidence="11" type="ORF">C8N24_1966</name>
</gene>
<dbReference type="InterPro" id="IPR020058">
    <property type="entry name" value="Glu/Gln-tRNA-synth_Ib_cat-dom"/>
</dbReference>
<dbReference type="GO" id="GO:0006424">
    <property type="term" value="P:glutamyl-tRNA aminoacylation"/>
    <property type="evidence" value="ECO:0007669"/>
    <property type="project" value="UniProtKB-UniRule"/>
</dbReference>
<keyword evidence="2 8" id="KW-0963">Cytoplasm</keyword>
<dbReference type="EC" id="6.1.1.17" evidence="8"/>
<dbReference type="CDD" id="cd00808">
    <property type="entry name" value="GluRS_core"/>
    <property type="match status" value="1"/>
</dbReference>
<comment type="cofactor">
    <cofactor evidence="8">
        <name>Zn(2+)</name>
        <dbReference type="ChEBI" id="CHEBI:29105"/>
    </cofactor>
    <text evidence="8">Binds 1 zinc ion per subunit.</text>
</comment>
<keyword evidence="4 8" id="KW-0547">Nucleotide-binding</keyword>
<sequence>MSTPRCRFAPSPTGYLHVGSAQSSLFNWLFARGTGGEFLLRIEDTDAERNRPELTDNILDMLRWLGIDWDGEIVHQSDNAAQHAAAVDKLEAEGKVYWCDCTREEIDARNKERKDGRTGYDGHCRDRGLEKAPGRALRFRVPEGKTSWPDKVRGEVTFDNANVDDFVVARSTGAPLFVLANTVDDASMGITHVIRGEDHVNNTAKYLLLWQALGFGEVPTFAHLPLLVNEQRKKLSKRRDPVSVADFKARGFLPEAMRNYLALLGWGPKDDVEIRPIEEIVELFRIEDVSPSPAFFDEKKLLHINGEYIRALSTEDFVARAAEFLPEGEAPLARLTELAPLVQERVKTLDEVPGMLSFLWVDEPELDEAAWAKAIKDERAQKVLELVQGSLADADWTAEAIEATVRDAGAEAGFLGQEGQVQVGKAQAPVRIAVTGQRVGLPLWESIVVLGRERTLERLAAARERIAA</sequence>
<feature type="binding site" evidence="8">
    <location>
        <position position="126"/>
    </location>
    <ligand>
        <name>Zn(2+)</name>
        <dbReference type="ChEBI" id="CHEBI:29105"/>
    </ligand>
</feature>
<dbReference type="Gene3D" id="1.10.8.70">
    <property type="entry name" value="Glutamate-tRNA synthetase, class I, anticodon-binding domain 1"/>
    <property type="match status" value="1"/>
</dbReference>
<comment type="similarity">
    <text evidence="1 8">Belongs to the class-I aminoacyl-tRNA synthetase family. Glutamate--tRNA ligase type 1 subfamily.</text>
</comment>
<dbReference type="Gene3D" id="3.40.50.620">
    <property type="entry name" value="HUPs"/>
    <property type="match status" value="1"/>
</dbReference>
<feature type="binding site" evidence="8">
    <location>
        <position position="124"/>
    </location>
    <ligand>
        <name>Zn(2+)</name>
        <dbReference type="ChEBI" id="CHEBI:29105"/>
    </ligand>
</feature>
<dbReference type="InterPro" id="IPR033910">
    <property type="entry name" value="GluRS_core"/>
</dbReference>
<dbReference type="InterPro" id="IPR045462">
    <property type="entry name" value="aa-tRNA-synth_I_cd-bd"/>
</dbReference>
<dbReference type="InterPro" id="IPR008925">
    <property type="entry name" value="aa_tRNA-synth_I_cd-bd_sf"/>
</dbReference>
<dbReference type="Gene3D" id="1.10.10.350">
    <property type="match status" value="1"/>
</dbReference>
<dbReference type="AlphaFoldDB" id="A0A660LAP0"/>
<dbReference type="SUPFAM" id="SSF48163">
    <property type="entry name" value="An anticodon-binding domain of class I aminoacyl-tRNA synthetases"/>
    <property type="match status" value="1"/>
</dbReference>
<keyword evidence="6 8" id="KW-0648">Protein biosynthesis</keyword>
<dbReference type="InterPro" id="IPR004527">
    <property type="entry name" value="Glu-tRNA-ligase_bac/mito"/>
</dbReference>